<evidence type="ECO:0000256" key="1">
    <source>
        <dbReference type="SAM" id="Phobius"/>
    </source>
</evidence>
<dbReference type="AlphaFoldDB" id="I3EA03"/>
<dbReference type="HOGENOM" id="CLU_202993_1_0_9"/>
<organism evidence="2 3">
    <name type="scientific">Bacillus methanolicus (strain MGA3 / ATCC 53907)</name>
    <dbReference type="NCBI Taxonomy" id="796606"/>
    <lineage>
        <taxon>Bacteria</taxon>
        <taxon>Bacillati</taxon>
        <taxon>Bacillota</taxon>
        <taxon>Bacilli</taxon>
        <taxon>Bacillales</taxon>
        <taxon>Bacillaceae</taxon>
        <taxon>Bacillus</taxon>
    </lineage>
</organism>
<sequence length="59" mass="7149">MKTFERILMKVIVIQFIILLSVQFFFHKLNIFPELKQITQYEGVSENHFTQKLETFKGR</sequence>
<dbReference type="OrthoDB" id="2697487at2"/>
<dbReference type="EMBL" id="CP007739">
    <property type="protein sequence ID" value="AIE60568.1"/>
    <property type="molecule type" value="Genomic_DNA"/>
</dbReference>
<protein>
    <submittedName>
        <fullName evidence="2">Putative membrane protein</fullName>
    </submittedName>
</protein>
<dbReference type="STRING" id="796606.BMMGA3_10860"/>
<keyword evidence="1" id="KW-0812">Transmembrane</keyword>
<reference evidence="2 3" key="1">
    <citation type="journal article" date="2015" name="BMC Genomics">
        <title>Transcriptome analysis of thermophilic methylotrophic Bacillus methanolicus MGA3 using RNA-sequencing provides detailed insights into its previously uncharted transcriptional landscape.</title>
        <authorList>
            <person name="Irla M."/>
            <person name="Neshat A."/>
            <person name="Brautaset T."/>
            <person name="Ruckert C."/>
            <person name="Kalinowski J."/>
            <person name="Wendisch V.F."/>
        </authorList>
    </citation>
    <scope>NUCLEOTIDE SEQUENCE [LARGE SCALE GENOMIC DNA]</scope>
    <source>
        <strain evidence="3">MGA3 / ATCC 53907</strain>
    </source>
</reference>
<evidence type="ECO:0000313" key="2">
    <source>
        <dbReference type="EMBL" id="AIE60568.1"/>
    </source>
</evidence>
<dbReference type="Proteomes" id="UP000027602">
    <property type="component" value="Chromosome"/>
</dbReference>
<dbReference type="eggNOG" id="ENOG5030D5X">
    <property type="taxonomic scope" value="Bacteria"/>
</dbReference>
<evidence type="ECO:0000313" key="3">
    <source>
        <dbReference type="Proteomes" id="UP000027602"/>
    </source>
</evidence>
<feature type="transmembrane region" description="Helical" evidence="1">
    <location>
        <begin position="7"/>
        <end position="26"/>
    </location>
</feature>
<dbReference type="KEGG" id="bmet:BMMGA3_10860"/>
<dbReference type="InterPro" id="IPR035281">
    <property type="entry name" value="DUF5359"/>
</dbReference>
<accession>I3EA03</accession>
<keyword evidence="1" id="KW-1133">Transmembrane helix</keyword>
<keyword evidence="1" id="KW-0472">Membrane</keyword>
<dbReference type="RefSeq" id="WP_004435319.1">
    <property type="nucleotide sequence ID" value="NZ_ADWW01000002.1"/>
</dbReference>
<dbReference type="Pfam" id="PF17313">
    <property type="entry name" value="DUF5359"/>
    <property type="match status" value="1"/>
</dbReference>
<keyword evidence="3" id="KW-1185">Reference proteome</keyword>
<gene>
    <name evidence="2" type="ORF">BMMGA3_10860</name>
</gene>
<name>I3EA03_BACMM</name>
<proteinExistence type="predicted"/>